<evidence type="ECO:0000313" key="2">
    <source>
        <dbReference type="Proteomes" id="UP000580250"/>
    </source>
</evidence>
<dbReference type="OrthoDB" id="265776at2759"/>
<dbReference type="EMBL" id="CAJEWN010001777">
    <property type="protein sequence ID" value="CAD2199978.1"/>
    <property type="molecule type" value="Genomic_DNA"/>
</dbReference>
<proteinExistence type="predicted"/>
<dbReference type="AlphaFoldDB" id="A0A6V7XL37"/>
<protein>
    <submittedName>
        <fullName evidence="1">Uncharacterized protein</fullName>
    </submittedName>
</protein>
<reference evidence="1 2" key="1">
    <citation type="submission" date="2020-08" db="EMBL/GenBank/DDBJ databases">
        <authorList>
            <person name="Koutsovoulos G."/>
            <person name="Danchin GJ E."/>
        </authorList>
    </citation>
    <scope>NUCLEOTIDE SEQUENCE [LARGE SCALE GENOMIC DNA]</scope>
</reference>
<gene>
    <name evidence="1" type="ORF">MENT_LOCUS53414</name>
</gene>
<organism evidence="1 2">
    <name type="scientific">Meloidogyne enterolobii</name>
    <name type="common">Root-knot nematode worm</name>
    <name type="synonym">Meloidogyne mayaguensis</name>
    <dbReference type="NCBI Taxonomy" id="390850"/>
    <lineage>
        <taxon>Eukaryota</taxon>
        <taxon>Metazoa</taxon>
        <taxon>Ecdysozoa</taxon>
        <taxon>Nematoda</taxon>
        <taxon>Chromadorea</taxon>
        <taxon>Rhabditida</taxon>
        <taxon>Tylenchina</taxon>
        <taxon>Tylenchomorpha</taxon>
        <taxon>Tylenchoidea</taxon>
        <taxon>Meloidogynidae</taxon>
        <taxon>Meloidogyninae</taxon>
        <taxon>Meloidogyne</taxon>
    </lineage>
</organism>
<accession>A0A6V7XL37</accession>
<evidence type="ECO:0000313" key="1">
    <source>
        <dbReference type="EMBL" id="CAD2199978.1"/>
    </source>
</evidence>
<name>A0A6V7XL37_MELEN</name>
<dbReference type="Proteomes" id="UP000580250">
    <property type="component" value="Unassembled WGS sequence"/>
</dbReference>
<sequence>MNPSRTITRFHLNVSEPYLSVREILEQIQNVVKISSKNMVACKIKQDGQSYLVPFNSVLEGDSQLNDFTILEIPEIHPQLLKKLVIVIVNFVFDGKIFGEPYIALIYRNLTFEQLTFELMKDGAIFLPKPYSSINPDFKIIILNSDGSFYCSLQNIEGTVNCLFQNSDGRVYYFNPKTMQPFMNNHVYNILNAKENNKKVIHINVEWNLSFKKRI</sequence>
<comment type="caution">
    <text evidence="1">The sequence shown here is derived from an EMBL/GenBank/DDBJ whole genome shotgun (WGS) entry which is preliminary data.</text>
</comment>